<dbReference type="PANTHER" id="PTHR30466">
    <property type="entry name" value="FLAVIN REDUCTASE"/>
    <property type="match status" value="1"/>
</dbReference>
<keyword evidence="1" id="KW-0560">Oxidoreductase</keyword>
<dbReference type="OrthoDB" id="9792858at2"/>
<name>A0A0K8MAI9_9PROT</name>
<proteinExistence type="predicted"/>
<feature type="domain" description="Flavin reductase like" evidence="2">
    <location>
        <begin position="12"/>
        <end position="156"/>
    </location>
</feature>
<dbReference type="InterPro" id="IPR002563">
    <property type="entry name" value="Flavin_Rdtase-like_dom"/>
</dbReference>
<dbReference type="EMBL" id="BBVC01000007">
    <property type="protein sequence ID" value="GAO97506.1"/>
    <property type="molecule type" value="Genomic_DNA"/>
</dbReference>
<reference evidence="3 4" key="1">
    <citation type="submission" date="2015-03" db="EMBL/GenBank/DDBJ databases">
        <title>Caedibacter varicaedens, whole genome shotgun sequence.</title>
        <authorList>
            <person name="Suzuki H."/>
            <person name="Dapper A.L."/>
            <person name="Gibson A.K."/>
            <person name="Jackson C."/>
            <person name="Lee H."/>
            <person name="Pejaver V.R."/>
            <person name="Doak T."/>
            <person name="Lynch M."/>
        </authorList>
    </citation>
    <scope>NUCLEOTIDE SEQUENCE [LARGE SCALE GENOMIC DNA]</scope>
</reference>
<comment type="caution">
    <text evidence="3">The sequence shown here is derived from an EMBL/GenBank/DDBJ whole genome shotgun (WGS) entry which is preliminary data.</text>
</comment>
<dbReference type="PANTHER" id="PTHR30466:SF1">
    <property type="entry name" value="FMN REDUCTASE (NADH) RUTF"/>
    <property type="match status" value="1"/>
</dbReference>
<protein>
    <submittedName>
        <fullName evidence="3">p-hydroxyphenylacetate 3-hydroxylase, reductase component</fullName>
    </submittedName>
</protein>
<dbReference type="STRING" id="1629334.Cva_00140"/>
<dbReference type="SMART" id="SM00903">
    <property type="entry name" value="Flavin_Reduct"/>
    <property type="match status" value="1"/>
</dbReference>
<accession>A0A0K8MAI9</accession>
<dbReference type="GO" id="GO:0042602">
    <property type="term" value="F:riboflavin reductase (NADPH) activity"/>
    <property type="evidence" value="ECO:0007669"/>
    <property type="project" value="TreeGrafter"/>
</dbReference>
<evidence type="ECO:0000313" key="3">
    <source>
        <dbReference type="EMBL" id="GAO97506.1"/>
    </source>
</evidence>
<dbReference type="InterPro" id="IPR012349">
    <property type="entry name" value="Split_barrel_FMN-bd"/>
</dbReference>
<evidence type="ECO:0000256" key="1">
    <source>
        <dbReference type="ARBA" id="ARBA00023002"/>
    </source>
</evidence>
<evidence type="ECO:0000259" key="2">
    <source>
        <dbReference type="SMART" id="SM00903"/>
    </source>
</evidence>
<dbReference type="GO" id="GO:0010181">
    <property type="term" value="F:FMN binding"/>
    <property type="evidence" value="ECO:0007669"/>
    <property type="project" value="InterPro"/>
</dbReference>
<dbReference type="Pfam" id="PF01613">
    <property type="entry name" value="Flavin_Reduct"/>
    <property type="match status" value="1"/>
</dbReference>
<evidence type="ECO:0000313" key="4">
    <source>
        <dbReference type="Proteomes" id="UP000036771"/>
    </source>
</evidence>
<organism evidence="3 4">
    <name type="scientific">Caedimonas varicaedens</name>
    <dbReference type="NCBI Taxonomy" id="1629334"/>
    <lineage>
        <taxon>Bacteria</taxon>
        <taxon>Pseudomonadati</taxon>
        <taxon>Pseudomonadota</taxon>
        <taxon>Alphaproteobacteria</taxon>
        <taxon>Holosporales</taxon>
        <taxon>Caedimonadaceae</taxon>
        <taxon>Caedimonas</taxon>
    </lineage>
</organism>
<dbReference type="Proteomes" id="UP000036771">
    <property type="component" value="Unassembled WGS sequence"/>
</dbReference>
<dbReference type="SUPFAM" id="SSF50475">
    <property type="entry name" value="FMN-binding split barrel"/>
    <property type="match status" value="1"/>
</dbReference>
<dbReference type="Gene3D" id="2.30.110.10">
    <property type="entry name" value="Electron Transport, Fmn-binding Protein, Chain A"/>
    <property type="match status" value="1"/>
</dbReference>
<gene>
    <name evidence="3" type="primary">C1-hpah</name>
    <name evidence="3" type="ORF">Cva_00140</name>
</gene>
<dbReference type="InterPro" id="IPR050268">
    <property type="entry name" value="NADH-dep_flavin_reductase"/>
</dbReference>
<dbReference type="AlphaFoldDB" id="A0A0K8MAI9"/>
<sequence length="159" mass="17975">MSFNSFDFRKTLSRFATGVAVILTHDAKKQFYGVTVNSLTSVSLDPPLILFCLKSASESCELFEKSNRFSINILAKDQTSLARRFATREEKVCTKEELIATSCELFKLRGCVAHLYCQRQTIIPGGDHKIFLCRVTDLESDETQDPLIFYQSQFGAVQI</sequence>
<keyword evidence="4" id="KW-1185">Reference proteome</keyword>